<evidence type="ECO:0000256" key="2">
    <source>
        <dbReference type="ARBA" id="ARBA00022448"/>
    </source>
</evidence>
<evidence type="ECO:0000256" key="9">
    <source>
        <dbReference type="ARBA" id="ARBA00037998"/>
    </source>
</evidence>
<name>A0ABQ2CYE1_9DEIO</name>
<dbReference type="CDD" id="cd06582">
    <property type="entry name" value="TM_PBP1_LivH_like"/>
    <property type="match status" value="1"/>
</dbReference>
<evidence type="ECO:0000256" key="6">
    <source>
        <dbReference type="ARBA" id="ARBA00022970"/>
    </source>
</evidence>
<sequence>MSDLQIWISIFRDGLILGVIYAVIALGYTMVYGVLQLINFAHSEVFATGAIVGYEVLILFKDSGINGYVQVGIALLVAMLISGGLNVLIERLAYRPLRNAPKLVPLITAIGVSFLLQDTLRMFLNVKEQTDKVPYPTVLGSDMILGLQPADLLLIIVGGVMLVGLNFLVNRTKLGTAIRAVAQDGQTARLMGINTNNIIALTFFIGGALGGVAGVLWGVKFGQVDAYMGTAPGLKAFTAAVLGGIGSVPGAVVGGLVLGFLENLIATISIFGVKMTLTDNSFIQGIGSVLQNINIQWKDVGPFMVLIIILIFKPAGLLGKATTEKV</sequence>
<organism evidence="11 12">
    <name type="scientific">Deinococcus roseus</name>
    <dbReference type="NCBI Taxonomy" id="392414"/>
    <lineage>
        <taxon>Bacteria</taxon>
        <taxon>Thermotogati</taxon>
        <taxon>Deinococcota</taxon>
        <taxon>Deinococci</taxon>
        <taxon>Deinococcales</taxon>
        <taxon>Deinococcaceae</taxon>
        <taxon>Deinococcus</taxon>
    </lineage>
</organism>
<comment type="similarity">
    <text evidence="9">Belongs to the binding-protein-dependent transport system permease family. LivHM subfamily.</text>
</comment>
<dbReference type="InterPro" id="IPR001851">
    <property type="entry name" value="ABC_transp_permease"/>
</dbReference>
<comment type="subcellular location">
    <subcellularLocation>
        <location evidence="1">Cell membrane</location>
        <topology evidence="1">Multi-pass membrane protein</topology>
    </subcellularLocation>
</comment>
<keyword evidence="3" id="KW-1003">Cell membrane</keyword>
<keyword evidence="12" id="KW-1185">Reference proteome</keyword>
<gene>
    <name evidence="11" type="ORF">GCM10008938_05160</name>
</gene>
<keyword evidence="2" id="KW-0813">Transport</keyword>
<keyword evidence="7 10" id="KW-1133">Transmembrane helix</keyword>
<dbReference type="Proteomes" id="UP000632222">
    <property type="component" value="Unassembled WGS sequence"/>
</dbReference>
<protein>
    <submittedName>
        <fullName evidence="11">Branched-chain amino acid ABC transporter permease</fullName>
    </submittedName>
</protein>
<keyword evidence="8 10" id="KW-0472">Membrane</keyword>
<comment type="caution">
    <text evidence="11">The sequence shown here is derived from an EMBL/GenBank/DDBJ whole genome shotgun (WGS) entry which is preliminary data.</text>
</comment>
<dbReference type="Pfam" id="PF02653">
    <property type="entry name" value="BPD_transp_2"/>
    <property type="match status" value="1"/>
</dbReference>
<evidence type="ECO:0000313" key="11">
    <source>
        <dbReference type="EMBL" id="GGJ21878.1"/>
    </source>
</evidence>
<feature type="transmembrane region" description="Helical" evidence="10">
    <location>
        <begin position="152"/>
        <end position="169"/>
    </location>
</feature>
<keyword evidence="4" id="KW-0997">Cell inner membrane</keyword>
<reference evidence="12" key="1">
    <citation type="journal article" date="2019" name="Int. J. Syst. Evol. Microbiol.">
        <title>The Global Catalogue of Microorganisms (GCM) 10K type strain sequencing project: providing services to taxonomists for standard genome sequencing and annotation.</title>
        <authorList>
            <consortium name="The Broad Institute Genomics Platform"/>
            <consortium name="The Broad Institute Genome Sequencing Center for Infectious Disease"/>
            <person name="Wu L."/>
            <person name="Ma J."/>
        </authorList>
    </citation>
    <scope>NUCLEOTIDE SEQUENCE [LARGE SCALE GENOMIC DNA]</scope>
    <source>
        <strain evidence="12">JCM 14370</strain>
    </source>
</reference>
<dbReference type="EMBL" id="BMOD01000001">
    <property type="protein sequence ID" value="GGJ21878.1"/>
    <property type="molecule type" value="Genomic_DNA"/>
</dbReference>
<dbReference type="RefSeq" id="WP_188999348.1">
    <property type="nucleotide sequence ID" value="NZ_BMOD01000001.1"/>
</dbReference>
<keyword evidence="6" id="KW-0029">Amino-acid transport</keyword>
<evidence type="ECO:0000313" key="12">
    <source>
        <dbReference type="Proteomes" id="UP000632222"/>
    </source>
</evidence>
<evidence type="ECO:0000256" key="8">
    <source>
        <dbReference type="ARBA" id="ARBA00023136"/>
    </source>
</evidence>
<dbReference type="InterPro" id="IPR052157">
    <property type="entry name" value="BCAA_transport_permease"/>
</dbReference>
<evidence type="ECO:0000256" key="1">
    <source>
        <dbReference type="ARBA" id="ARBA00004651"/>
    </source>
</evidence>
<evidence type="ECO:0000256" key="7">
    <source>
        <dbReference type="ARBA" id="ARBA00022989"/>
    </source>
</evidence>
<proteinExistence type="inferred from homology"/>
<accession>A0ABQ2CYE1</accession>
<evidence type="ECO:0000256" key="10">
    <source>
        <dbReference type="SAM" id="Phobius"/>
    </source>
</evidence>
<feature type="transmembrane region" description="Helical" evidence="10">
    <location>
        <begin position="100"/>
        <end position="117"/>
    </location>
</feature>
<feature type="transmembrane region" description="Helical" evidence="10">
    <location>
        <begin position="67"/>
        <end position="88"/>
    </location>
</feature>
<feature type="transmembrane region" description="Helical" evidence="10">
    <location>
        <begin position="239"/>
        <end position="261"/>
    </location>
</feature>
<evidence type="ECO:0000256" key="5">
    <source>
        <dbReference type="ARBA" id="ARBA00022692"/>
    </source>
</evidence>
<evidence type="ECO:0000256" key="3">
    <source>
        <dbReference type="ARBA" id="ARBA00022475"/>
    </source>
</evidence>
<feature type="transmembrane region" description="Helical" evidence="10">
    <location>
        <begin position="300"/>
        <end position="319"/>
    </location>
</feature>
<evidence type="ECO:0000256" key="4">
    <source>
        <dbReference type="ARBA" id="ARBA00022519"/>
    </source>
</evidence>
<feature type="transmembrane region" description="Helical" evidence="10">
    <location>
        <begin position="6"/>
        <end position="28"/>
    </location>
</feature>
<keyword evidence="5 10" id="KW-0812">Transmembrane</keyword>
<dbReference type="PANTHER" id="PTHR11795">
    <property type="entry name" value="BRANCHED-CHAIN AMINO ACID TRANSPORT SYSTEM PERMEASE PROTEIN LIVH"/>
    <property type="match status" value="1"/>
</dbReference>
<feature type="transmembrane region" description="Helical" evidence="10">
    <location>
        <begin position="198"/>
        <end position="219"/>
    </location>
</feature>
<dbReference type="PANTHER" id="PTHR11795:SF371">
    <property type="entry name" value="HIGH-AFFINITY BRANCHED-CHAIN AMINO ACID TRANSPORT SYSTEM PERMEASE PROTEIN LIVH"/>
    <property type="match status" value="1"/>
</dbReference>